<dbReference type="AlphaFoldDB" id="A0A2I2KUI5"/>
<reference evidence="1 2" key="1">
    <citation type="submission" date="2017-06" db="EMBL/GenBank/DDBJ databases">
        <authorList>
            <person name="Kim H.J."/>
            <person name="Triplett B.A."/>
        </authorList>
    </citation>
    <scope>NUCLEOTIDE SEQUENCE [LARGE SCALE GENOMIC DNA]</scope>
    <source>
        <strain evidence="1">FRACA_ARgP5</strain>
    </source>
</reference>
<dbReference type="Proteomes" id="UP000234331">
    <property type="component" value="Unassembled WGS sequence"/>
</dbReference>
<protein>
    <recommendedName>
        <fullName evidence="3">AMP-binding enzyme C-terminal domain-containing protein</fullName>
    </recommendedName>
</protein>
<evidence type="ECO:0008006" key="3">
    <source>
        <dbReference type="Google" id="ProtNLM"/>
    </source>
</evidence>
<evidence type="ECO:0000313" key="2">
    <source>
        <dbReference type="Proteomes" id="UP000234331"/>
    </source>
</evidence>
<accession>A0A2I2KUI5</accession>
<dbReference type="EMBL" id="FZMO01000246">
    <property type="protein sequence ID" value="SNQ49321.1"/>
    <property type="molecule type" value="Genomic_DNA"/>
</dbReference>
<dbReference type="SUPFAM" id="SSF56801">
    <property type="entry name" value="Acetyl-CoA synthetase-like"/>
    <property type="match status" value="1"/>
</dbReference>
<keyword evidence="2" id="KW-1185">Reference proteome</keyword>
<sequence length="63" mass="7283">MRRRSPAQPAPGRTIDEEELEAFARAYLASFKVPRRWRVLEQFPRTAMGKIRKVDLAALLRTG</sequence>
<name>A0A2I2KUI5_9ACTN</name>
<proteinExistence type="predicted"/>
<gene>
    <name evidence="1" type="ORF">FRACA_320020</name>
</gene>
<dbReference type="RefSeq" id="WP_101832833.1">
    <property type="nucleotide sequence ID" value="NZ_FZMO01000246.1"/>
</dbReference>
<evidence type="ECO:0000313" key="1">
    <source>
        <dbReference type="EMBL" id="SNQ49321.1"/>
    </source>
</evidence>
<dbReference type="InterPro" id="IPR045851">
    <property type="entry name" value="AMP-bd_C_sf"/>
</dbReference>
<dbReference type="Gene3D" id="3.30.300.30">
    <property type="match status" value="1"/>
</dbReference>
<dbReference type="OrthoDB" id="5240965at2"/>
<organism evidence="1 2">
    <name type="scientific">Frankia canadensis</name>
    <dbReference type="NCBI Taxonomy" id="1836972"/>
    <lineage>
        <taxon>Bacteria</taxon>
        <taxon>Bacillati</taxon>
        <taxon>Actinomycetota</taxon>
        <taxon>Actinomycetes</taxon>
        <taxon>Frankiales</taxon>
        <taxon>Frankiaceae</taxon>
        <taxon>Frankia</taxon>
    </lineage>
</organism>